<dbReference type="Gene3D" id="2.30.30.1150">
    <property type="match status" value="1"/>
</dbReference>
<keyword evidence="3" id="KW-1185">Reference proteome</keyword>
<feature type="compositionally biased region" description="Basic and acidic residues" evidence="1">
    <location>
        <begin position="172"/>
        <end position="190"/>
    </location>
</feature>
<evidence type="ECO:0000313" key="2">
    <source>
        <dbReference type="EMBL" id="CAG8550805.1"/>
    </source>
</evidence>
<dbReference type="EMBL" id="CAJVPZ010004727">
    <property type="protein sequence ID" value="CAG8550805.1"/>
    <property type="molecule type" value="Genomic_DNA"/>
</dbReference>
<protein>
    <submittedName>
        <fullName evidence="2">13433_t:CDS:1</fullName>
    </submittedName>
</protein>
<evidence type="ECO:0000256" key="1">
    <source>
        <dbReference type="SAM" id="MobiDB-lite"/>
    </source>
</evidence>
<gene>
    <name evidence="2" type="ORF">RFULGI_LOCUS4640</name>
</gene>
<proteinExistence type="predicted"/>
<feature type="region of interest" description="Disordered" evidence="1">
    <location>
        <begin position="146"/>
        <end position="273"/>
    </location>
</feature>
<reference evidence="2" key="1">
    <citation type="submission" date="2021-06" db="EMBL/GenBank/DDBJ databases">
        <authorList>
            <person name="Kallberg Y."/>
            <person name="Tangrot J."/>
            <person name="Rosling A."/>
        </authorList>
    </citation>
    <scope>NUCLEOTIDE SEQUENCE</scope>
    <source>
        <strain evidence="2">IN212</strain>
    </source>
</reference>
<organism evidence="2 3">
    <name type="scientific">Racocetra fulgida</name>
    <dbReference type="NCBI Taxonomy" id="60492"/>
    <lineage>
        <taxon>Eukaryota</taxon>
        <taxon>Fungi</taxon>
        <taxon>Fungi incertae sedis</taxon>
        <taxon>Mucoromycota</taxon>
        <taxon>Glomeromycotina</taxon>
        <taxon>Glomeromycetes</taxon>
        <taxon>Diversisporales</taxon>
        <taxon>Gigasporaceae</taxon>
        <taxon>Racocetra</taxon>
    </lineage>
</organism>
<feature type="compositionally biased region" description="Basic and acidic residues" evidence="1">
    <location>
        <begin position="259"/>
        <end position="271"/>
    </location>
</feature>
<dbReference type="AlphaFoldDB" id="A0A9N9B4V2"/>
<feature type="compositionally biased region" description="Basic and acidic residues" evidence="1">
    <location>
        <begin position="227"/>
        <end position="240"/>
    </location>
</feature>
<comment type="caution">
    <text evidence="2">The sequence shown here is derived from an EMBL/GenBank/DDBJ whole genome shotgun (WGS) entry which is preliminary data.</text>
</comment>
<name>A0A9N9B4V2_9GLOM</name>
<sequence length="398" mass="45833">MIKIVESKEIIKNSINLIWKATEGNVVTVTFNRQLRLATISLDNGINTTLNLEAPRAALIKEDISSKIINKHAGSIMIEDIPKENISDEGSDDDLPGWSECEECYGPKKEFCDLCGCSVYKWKGDQGHILLCDGYCGKGFHTRKLKQKTQSDDSSSSDNAKKIKKSNRKRKLLLDRNESTDDEVVNDRQSTKISKTNFKKASLQHNSEATDNIMNNPEESINDYEDGEKHMVRCDKKRESPSNCSEKYKKKARLNLPRSLKEKERMRHSSSETESDEYVDLLKKIRRVKGITENFVSHDPEKIFEMLTQPIHKYFNADFSEASLEPEQFPKIIEDIQGCFKYLAIWDSYFNNCKRLIGIQDYKMLKLVYSLTDVFFIMLKICYQEQVKDTSGGILNRE</sequence>
<accession>A0A9N9B4V2</accession>
<dbReference type="Proteomes" id="UP000789396">
    <property type="component" value="Unassembled WGS sequence"/>
</dbReference>
<dbReference type="OrthoDB" id="2442374at2759"/>
<feature type="compositionally biased region" description="Polar residues" evidence="1">
    <location>
        <begin position="203"/>
        <end position="219"/>
    </location>
</feature>
<feature type="compositionally biased region" description="Basic residues" evidence="1">
    <location>
        <begin position="162"/>
        <end position="171"/>
    </location>
</feature>
<evidence type="ECO:0000313" key="3">
    <source>
        <dbReference type="Proteomes" id="UP000789396"/>
    </source>
</evidence>